<keyword evidence="2" id="KW-1185">Reference proteome</keyword>
<dbReference type="Proteomes" id="UP000237347">
    <property type="component" value="Unassembled WGS sequence"/>
</dbReference>
<dbReference type="PANTHER" id="PTHR48054">
    <property type="entry name" value="RECEPTOR KINASE-LIKE PROTEIN XA21"/>
    <property type="match status" value="1"/>
</dbReference>
<dbReference type="Pfam" id="PF00560">
    <property type="entry name" value="LRR_1"/>
    <property type="match status" value="3"/>
</dbReference>
<dbReference type="PANTHER" id="PTHR48054:SF77">
    <property type="entry name" value="RECEPTOR KINASE-LIKE PROTEIN XA21"/>
    <property type="match status" value="1"/>
</dbReference>
<protein>
    <submittedName>
        <fullName evidence="1">Receptor-like protein 47</fullName>
    </submittedName>
</protein>
<sequence>MTSLNLLDLSQNRLTGPLKFQNISSSQFNYIDLSSNSLTGTIPSSLFTMTSLTDLDLSQNQLTGPLKFQNISSTLPQFTRLKLSSCNLREFPIFLKVQNELTDLDLSDNKIEGKVPRWFLNVGKETLQSLNISFNLLSGFEQPPIILPWKSLYYLDLRSNMFEGLLPIPPLSTIYFFASNNNLTGRIPPMICMLKALQVLDLSNKKLIGQIPHCLGNFSSSLSRTGNWISSWTCCHLKEAGLVYKNFWSEPTQVKMNAFSEFLTHMFKHMKLIANTGHLGISSTNNDPALHYTREILDLVLNPRPAEEGY</sequence>
<dbReference type="InterPro" id="IPR052592">
    <property type="entry name" value="LRR-RLK"/>
</dbReference>
<reference evidence="1 2" key="1">
    <citation type="journal article" date="2018" name="Sci. Data">
        <title>The draft genome sequence of cork oak.</title>
        <authorList>
            <person name="Ramos A.M."/>
            <person name="Usie A."/>
            <person name="Barbosa P."/>
            <person name="Barros P.M."/>
            <person name="Capote T."/>
            <person name="Chaves I."/>
            <person name="Simoes F."/>
            <person name="Abreu I."/>
            <person name="Carrasquinho I."/>
            <person name="Faro C."/>
            <person name="Guimaraes J.B."/>
            <person name="Mendonca D."/>
            <person name="Nobrega F."/>
            <person name="Rodrigues L."/>
            <person name="Saibo N.J.M."/>
            <person name="Varela M.C."/>
            <person name="Egas C."/>
            <person name="Matos J."/>
            <person name="Miguel C.M."/>
            <person name="Oliveira M.M."/>
            <person name="Ricardo C.P."/>
            <person name="Goncalves S."/>
        </authorList>
    </citation>
    <scope>NUCLEOTIDE SEQUENCE [LARGE SCALE GENOMIC DNA]</scope>
    <source>
        <strain evidence="2">cv. HL8</strain>
    </source>
</reference>
<comment type="caution">
    <text evidence="1">The sequence shown here is derived from an EMBL/GenBank/DDBJ whole genome shotgun (WGS) entry which is preliminary data.</text>
</comment>
<accession>A0AAW0JXY5</accession>
<dbReference type="InterPro" id="IPR032675">
    <property type="entry name" value="LRR_dom_sf"/>
</dbReference>
<organism evidence="1 2">
    <name type="scientific">Quercus suber</name>
    <name type="common">Cork oak</name>
    <dbReference type="NCBI Taxonomy" id="58331"/>
    <lineage>
        <taxon>Eukaryota</taxon>
        <taxon>Viridiplantae</taxon>
        <taxon>Streptophyta</taxon>
        <taxon>Embryophyta</taxon>
        <taxon>Tracheophyta</taxon>
        <taxon>Spermatophyta</taxon>
        <taxon>Magnoliopsida</taxon>
        <taxon>eudicotyledons</taxon>
        <taxon>Gunneridae</taxon>
        <taxon>Pentapetalae</taxon>
        <taxon>rosids</taxon>
        <taxon>fabids</taxon>
        <taxon>Fagales</taxon>
        <taxon>Fagaceae</taxon>
        <taxon>Quercus</taxon>
    </lineage>
</organism>
<dbReference type="EMBL" id="PKMF04000434">
    <property type="protein sequence ID" value="KAK7831934.1"/>
    <property type="molecule type" value="Genomic_DNA"/>
</dbReference>
<proteinExistence type="predicted"/>
<evidence type="ECO:0000313" key="1">
    <source>
        <dbReference type="EMBL" id="KAK7831934.1"/>
    </source>
</evidence>
<gene>
    <name evidence="1" type="primary">RLP47_0</name>
    <name evidence="1" type="ORF">CFP56_026962</name>
</gene>
<dbReference type="Gene3D" id="3.80.10.10">
    <property type="entry name" value="Ribonuclease Inhibitor"/>
    <property type="match status" value="1"/>
</dbReference>
<name>A0AAW0JXY5_QUESU</name>
<dbReference type="SMART" id="SM00365">
    <property type="entry name" value="LRR_SD22"/>
    <property type="match status" value="3"/>
</dbReference>
<dbReference type="AlphaFoldDB" id="A0AAW0JXY5"/>
<evidence type="ECO:0000313" key="2">
    <source>
        <dbReference type="Proteomes" id="UP000237347"/>
    </source>
</evidence>
<dbReference type="SUPFAM" id="SSF52058">
    <property type="entry name" value="L domain-like"/>
    <property type="match status" value="1"/>
</dbReference>
<dbReference type="InterPro" id="IPR001611">
    <property type="entry name" value="Leu-rich_rpt"/>
</dbReference>
<dbReference type="PRINTS" id="PR00019">
    <property type="entry name" value="LEURICHRPT"/>
</dbReference>